<gene>
    <name evidence="1" type="ORF">SNOG_02297</name>
</gene>
<sequence>MAAQLSIVPASVHDSEDAICLCRCLSVAVNPEAKCLRSAAKTCLANSIAGTCLNGMVLTGQRCGGDVVGSPFPIDNPGCHTSLNLKWT</sequence>
<organism evidence="1 2">
    <name type="scientific">Phaeosphaeria nodorum (strain SN15 / ATCC MYA-4574 / FGSC 10173)</name>
    <name type="common">Glume blotch fungus</name>
    <name type="synonym">Parastagonospora nodorum</name>
    <dbReference type="NCBI Taxonomy" id="321614"/>
    <lineage>
        <taxon>Eukaryota</taxon>
        <taxon>Fungi</taxon>
        <taxon>Dikarya</taxon>
        <taxon>Ascomycota</taxon>
        <taxon>Pezizomycotina</taxon>
        <taxon>Dothideomycetes</taxon>
        <taxon>Pleosporomycetidae</taxon>
        <taxon>Pleosporales</taxon>
        <taxon>Pleosporineae</taxon>
        <taxon>Phaeosphaeriaceae</taxon>
        <taxon>Parastagonospora</taxon>
    </lineage>
</organism>
<dbReference type="EMBL" id="CH445327">
    <property type="protein sequence ID" value="EAT90509.1"/>
    <property type="molecule type" value="Genomic_DNA"/>
</dbReference>
<dbReference type="GeneID" id="5969760"/>
<dbReference type="InParanoid" id="Q0V117"/>
<dbReference type="VEuPathDB" id="FungiDB:JI435_022970"/>
<accession>Q0V117</accession>
<reference evidence="2" key="1">
    <citation type="journal article" date="2007" name="Plant Cell">
        <title>Dothideomycete-plant interactions illuminated by genome sequencing and EST analysis of the wheat pathogen Stagonospora nodorum.</title>
        <authorList>
            <person name="Hane J.K."/>
            <person name="Lowe R.G."/>
            <person name="Solomon P.S."/>
            <person name="Tan K.C."/>
            <person name="Schoch C.L."/>
            <person name="Spatafora J.W."/>
            <person name="Crous P.W."/>
            <person name="Kodira C."/>
            <person name="Birren B.W."/>
            <person name="Galagan J.E."/>
            <person name="Torriani S.F."/>
            <person name="McDonald B.A."/>
            <person name="Oliver R.P."/>
        </authorList>
    </citation>
    <scope>NUCLEOTIDE SEQUENCE [LARGE SCALE GENOMIC DNA]</scope>
    <source>
        <strain evidence="2">SN15 / ATCC MYA-4574 / FGSC 10173</strain>
    </source>
</reference>
<dbReference type="RefSeq" id="XP_001792910.1">
    <property type="nucleotide sequence ID" value="XM_001792858.1"/>
</dbReference>
<name>Q0V117_PHANO</name>
<evidence type="ECO:0000313" key="2">
    <source>
        <dbReference type="Proteomes" id="UP000001055"/>
    </source>
</evidence>
<dbReference type="AlphaFoldDB" id="Q0V117"/>
<proteinExistence type="predicted"/>
<dbReference type="Proteomes" id="UP000001055">
    <property type="component" value="Unassembled WGS sequence"/>
</dbReference>
<protein>
    <submittedName>
        <fullName evidence="1">Uncharacterized protein</fullName>
    </submittedName>
</protein>
<dbReference type="KEGG" id="pno:SNOG_02297"/>
<evidence type="ECO:0000313" key="1">
    <source>
        <dbReference type="EMBL" id="EAT90509.1"/>
    </source>
</evidence>